<dbReference type="Proteomes" id="UP000091820">
    <property type="component" value="Unassembled WGS sequence"/>
</dbReference>
<feature type="region of interest" description="Disordered" evidence="1">
    <location>
        <begin position="261"/>
        <end position="304"/>
    </location>
</feature>
<reference evidence="4" key="1">
    <citation type="submission" date="2014-03" db="EMBL/GenBank/DDBJ databases">
        <authorList>
            <person name="Aksoy S."/>
            <person name="Warren W."/>
            <person name="Wilson R.K."/>
        </authorList>
    </citation>
    <scope>NUCLEOTIDE SEQUENCE [LARGE SCALE GENOMIC DNA]</scope>
    <source>
        <strain evidence="4">IAEA</strain>
    </source>
</reference>
<name>A0A1A9WQW8_9MUSC</name>
<reference evidence="3" key="2">
    <citation type="submission" date="2020-05" db="UniProtKB">
        <authorList>
            <consortium name="EnsemblMetazoa"/>
        </authorList>
    </citation>
    <scope>IDENTIFICATION</scope>
    <source>
        <strain evidence="3">IAEA</strain>
    </source>
</reference>
<feature type="compositionally biased region" description="Polar residues" evidence="1">
    <location>
        <begin position="434"/>
        <end position="445"/>
    </location>
</feature>
<feature type="region of interest" description="Disordered" evidence="1">
    <location>
        <begin position="317"/>
        <end position="337"/>
    </location>
</feature>
<evidence type="ECO:0000256" key="1">
    <source>
        <dbReference type="SAM" id="MobiDB-lite"/>
    </source>
</evidence>
<feature type="compositionally biased region" description="Polar residues" evidence="1">
    <location>
        <begin position="289"/>
        <end position="304"/>
    </location>
</feature>
<dbReference type="VEuPathDB" id="VectorBase:GBRI028811"/>
<evidence type="ECO:0000313" key="4">
    <source>
        <dbReference type="Proteomes" id="UP000091820"/>
    </source>
</evidence>
<feature type="signal peptide" evidence="2">
    <location>
        <begin position="1"/>
        <end position="21"/>
    </location>
</feature>
<feature type="region of interest" description="Disordered" evidence="1">
    <location>
        <begin position="56"/>
        <end position="80"/>
    </location>
</feature>
<dbReference type="STRING" id="37001.A0A1A9WQW8"/>
<feature type="compositionally biased region" description="Basic and acidic residues" evidence="1">
    <location>
        <begin position="317"/>
        <end position="327"/>
    </location>
</feature>
<keyword evidence="4" id="KW-1185">Reference proteome</keyword>
<sequence length="554" mass="62117">MFFSLIQTLICVLLVNGGLYAMHLTGMSNNQGLGGGGSGGGGGVDSLVLSQSHVGVSPSLTSSNKKPSSNPAVASQPLDASSSYANANARRLNEEIADLAQLERERLMLMGLAKQTAENTGHRGRPIITGRVKMHPVDDSPDASDYSSFLIPSSRNLMFGNVVRYPPQHPYNENPEDILEEYVEGDGGGGVGESDGSFGRTPLKYEYGRIMQPEEKEFENPHDLNLDEFMELKSVPDVDDMLPDSYDYAYLDELLAEDNKEKLHHHHQQQTQPHHFSQFSGFRQKPSIHRSSVSYNPPTKYQNREQTPQVLQEFFEKEQQQQEESRQKSSHLTPKYRDNMRMQSKWQLKRAQQLPRFIFGDASGRVREPQLAHNRLHTRFRQLHNNQHVNKLASTNSEATASSKLNIKFNNDNDIKKIDNAQLSAINDDDENSHNQSNIKKVTQDSAATSISSLPSSSNDVDNNKSIQQQQQQREHQEQILPHPNHKRSGLTTGAAVMPQQPPGTHSLASQLMLRTARGQRQYDVPQIVIAYESGLKAMLMTYFKDFLLSGKDS</sequence>
<evidence type="ECO:0000313" key="3">
    <source>
        <dbReference type="EnsemblMetazoa" id="GBRI028811-PA"/>
    </source>
</evidence>
<feature type="region of interest" description="Disordered" evidence="1">
    <location>
        <begin position="426"/>
        <end position="502"/>
    </location>
</feature>
<feature type="chain" id="PRO_5008400601" evidence="2">
    <location>
        <begin position="22"/>
        <end position="554"/>
    </location>
</feature>
<dbReference type="AlphaFoldDB" id="A0A1A9WQW8"/>
<organism evidence="3 4">
    <name type="scientific">Glossina brevipalpis</name>
    <dbReference type="NCBI Taxonomy" id="37001"/>
    <lineage>
        <taxon>Eukaryota</taxon>
        <taxon>Metazoa</taxon>
        <taxon>Ecdysozoa</taxon>
        <taxon>Arthropoda</taxon>
        <taxon>Hexapoda</taxon>
        <taxon>Insecta</taxon>
        <taxon>Pterygota</taxon>
        <taxon>Neoptera</taxon>
        <taxon>Endopterygota</taxon>
        <taxon>Diptera</taxon>
        <taxon>Brachycera</taxon>
        <taxon>Muscomorpha</taxon>
        <taxon>Hippoboscoidea</taxon>
        <taxon>Glossinidae</taxon>
        <taxon>Glossina</taxon>
    </lineage>
</organism>
<proteinExistence type="predicted"/>
<evidence type="ECO:0000256" key="2">
    <source>
        <dbReference type="SAM" id="SignalP"/>
    </source>
</evidence>
<protein>
    <submittedName>
        <fullName evidence="3">Uncharacterized protein</fullName>
    </submittedName>
</protein>
<dbReference type="EnsemblMetazoa" id="GBRI028811-RA">
    <property type="protein sequence ID" value="GBRI028811-PA"/>
    <property type="gene ID" value="GBRI028811"/>
</dbReference>
<feature type="compositionally biased region" description="Low complexity" evidence="1">
    <location>
        <begin position="446"/>
        <end position="458"/>
    </location>
</feature>
<accession>A0A1A9WQW8</accession>
<feature type="compositionally biased region" description="Polar residues" evidence="1">
    <location>
        <begin position="56"/>
        <end position="73"/>
    </location>
</feature>
<keyword evidence="2" id="KW-0732">Signal</keyword>